<keyword evidence="2" id="KW-1185">Reference proteome</keyword>
<accession>A0A7M5X134</accession>
<name>A0A7M5X134_9CNID</name>
<dbReference type="EnsemblMetazoa" id="CLYHEMT016131.2">
    <property type="protein sequence ID" value="CLYHEMP016131.2"/>
    <property type="gene ID" value="CLYHEMG016131"/>
</dbReference>
<sequence>MRHLKRMKVVDLLRHAQTNFNIKKDVISKNIPINSTGLKQCQESEISKHYEMVVCSPMRRCKETLANIQGITYNQIVHSDLCREHQIANCDFLEHEDENILESEEELLNRVEKFRQFLLTLKEDKILVVSHGDFLWNLTAKKVDDERFGQWLDNCQLYEFELDLD</sequence>
<dbReference type="PANTHER" id="PTHR48100">
    <property type="entry name" value="BROAD-SPECIFICITY PHOSPHATASE YOR283W-RELATED"/>
    <property type="match status" value="1"/>
</dbReference>
<dbReference type="InterPro" id="IPR013078">
    <property type="entry name" value="His_Pase_superF_clade-1"/>
</dbReference>
<protein>
    <submittedName>
        <fullName evidence="1">Uncharacterized protein</fullName>
    </submittedName>
</protein>
<dbReference type="Pfam" id="PF00300">
    <property type="entry name" value="His_Phos_1"/>
    <property type="match status" value="2"/>
</dbReference>
<evidence type="ECO:0000313" key="1">
    <source>
        <dbReference type="EnsemblMetazoa" id="CLYHEMP016131.2"/>
    </source>
</evidence>
<dbReference type="SUPFAM" id="SSF53254">
    <property type="entry name" value="Phosphoglycerate mutase-like"/>
    <property type="match status" value="1"/>
</dbReference>
<dbReference type="GO" id="GO:0005737">
    <property type="term" value="C:cytoplasm"/>
    <property type="evidence" value="ECO:0007669"/>
    <property type="project" value="TreeGrafter"/>
</dbReference>
<dbReference type="GO" id="GO:0016791">
    <property type="term" value="F:phosphatase activity"/>
    <property type="evidence" value="ECO:0007669"/>
    <property type="project" value="TreeGrafter"/>
</dbReference>
<dbReference type="PANTHER" id="PTHR48100:SF1">
    <property type="entry name" value="HISTIDINE PHOSPHATASE FAMILY PROTEIN-RELATED"/>
    <property type="match status" value="1"/>
</dbReference>
<dbReference type="InterPro" id="IPR029033">
    <property type="entry name" value="His_PPase_superfam"/>
</dbReference>
<dbReference type="AlphaFoldDB" id="A0A7M5X134"/>
<evidence type="ECO:0000313" key="2">
    <source>
        <dbReference type="Proteomes" id="UP000594262"/>
    </source>
</evidence>
<dbReference type="OrthoDB" id="336088at2759"/>
<dbReference type="SMART" id="SM00855">
    <property type="entry name" value="PGAM"/>
    <property type="match status" value="1"/>
</dbReference>
<dbReference type="CDD" id="cd07067">
    <property type="entry name" value="HP_PGM_like"/>
    <property type="match status" value="1"/>
</dbReference>
<reference evidence="1" key="1">
    <citation type="submission" date="2021-01" db="UniProtKB">
        <authorList>
            <consortium name="EnsemblMetazoa"/>
        </authorList>
    </citation>
    <scope>IDENTIFICATION</scope>
</reference>
<proteinExistence type="predicted"/>
<dbReference type="Gene3D" id="3.40.50.1240">
    <property type="entry name" value="Phosphoglycerate mutase-like"/>
    <property type="match status" value="1"/>
</dbReference>
<dbReference type="InterPro" id="IPR050275">
    <property type="entry name" value="PGM_Phosphatase"/>
</dbReference>
<organism evidence="1 2">
    <name type="scientific">Clytia hemisphaerica</name>
    <dbReference type="NCBI Taxonomy" id="252671"/>
    <lineage>
        <taxon>Eukaryota</taxon>
        <taxon>Metazoa</taxon>
        <taxon>Cnidaria</taxon>
        <taxon>Hydrozoa</taxon>
        <taxon>Hydroidolina</taxon>
        <taxon>Leptothecata</taxon>
        <taxon>Obeliida</taxon>
        <taxon>Clytiidae</taxon>
        <taxon>Clytia</taxon>
    </lineage>
</organism>
<dbReference type="Proteomes" id="UP000594262">
    <property type="component" value="Unplaced"/>
</dbReference>